<evidence type="ECO:0000313" key="3">
    <source>
        <dbReference type="Proteomes" id="UP000218831"/>
    </source>
</evidence>
<accession>A0A2A2GED6</accession>
<dbReference type="Proteomes" id="UP000218831">
    <property type="component" value="Unassembled WGS sequence"/>
</dbReference>
<gene>
    <name evidence="2" type="ORF">CK503_01315</name>
</gene>
<dbReference type="Pfam" id="PF11074">
    <property type="entry name" value="DUF2779"/>
    <property type="match status" value="1"/>
</dbReference>
<evidence type="ECO:0000259" key="1">
    <source>
        <dbReference type="Pfam" id="PF11074"/>
    </source>
</evidence>
<dbReference type="InterPro" id="IPR021301">
    <property type="entry name" value="DUF2779"/>
</dbReference>
<protein>
    <recommendedName>
        <fullName evidence="1">DUF2779 domain-containing protein</fullName>
    </recommendedName>
</protein>
<dbReference type="OrthoDB" id="9783873at2"/>
<sequence>MARFNDRDKYLTRHLFGAGLECPVKLYYYRQGYPQNKQSRPFIEHAIYNKRLLTALVRSVYPDGILVDEKQVPKAADKTHQLLQSANVVLFDAVFEHKSMMARLPIVHKTGNKLTAFYIRTKAFDSRKHRITDANGFINSKWEKYILDFAYQVYLIQNNFPGLDIQAMLVMPEKSSSAYTDNLPLLLHPLDNSQKVVDVDFSNQELLAKLDVTEVVEKLVSQPVFAENYLPKPTLKETLKYFSAVYSGDDKPEPEVGLKCKNCEFRIEENRVGEGEKSGFNECWSPVMSEGSPSKNHIFDLIGPGTNRRLANGNYDQGDIPLDSIFSSASVIKSEGRISQEMRQALQVHKRKNEDVPEEIIRPVLFEELDRWEFPLHFLDFEAGNFAVPIRKNRTPYHLVVFQFSCHTLYQDGTWKHREWIDDLNSGYSNYELVRRLKDISDIEEGTIVQYSNFERHALKTIRSELLKEHDEISDAIQLVSWIEQLINRHDSSHSQPPYIADISRLVKNFYYNREMESSLSIKDVLRSVMSHSSYLKEIYSRPYSSSNFRDIIWWQPDGKGGAKNPYAVLTESGDSPIRRGTEAMVVYGKMIAQKLDPKKKQAYQNALLKYCELDTLAMMMIFQHWQEKMG</sequence>
<evidence type="ECO:0000313" key="2">
    <source>
        <dbReference type="EMBL" id="PAU95728.1"/>
    </source>
</evidence>
<dbReference type="AlphaFoldDB" id="A0A2A2GED6"/>
<reference evidence="2 3" key="1">
    <citation type="submission" date="2017-08" db="EMBL/GenBank/DDBJ databases">
        <title>Aliifodinibius alkalisoli sp. nov., isolated from saline alkaline soil.</title>
        <authorList>
            <person name="Liu D."/>
            <person name="Zhang G."/>
        </authorList>
    </citation>
    <scope>NUCLEOTIDE SEQUENCE [LARGE SCALE GENOMIC DNA]</scope>
    <source>
        <strain evidence="2 3">WN023</strain>
    </source>
</reference>
<feature type="domain" description="DUF2779" evidence="1">
    <location>
        <begin position="377"/>
        <end position="521"/>
    </location>
</feature>
<name>A0A2A2GED6_9BACT</name>
<comment type="caution">
    <text evidence="2">The sequence shown here is derived from an EMBL/GenBank/DDBJ whole genome shotgun (WGS) entry which is preliminary data.</text>
</comment>
<dbReference type="EMBL" id="NSKE01000001">
    <property type="protein sequence ID" value="PAU95728.1"/>
    <property type="molecule type" value="Genomic_DNA"/>
</dbReference>
<dbReference type="RefSeq" id="WP_095604973.1">
    <property type="nucleotide sequence ID" value="NZ_NSKE01000001.1"/>
</dbReference>
<proteinExistence type="predicted"/>
<keyword evidence="3" id="KW-1185">Reference proteome</keyword>
<organism evidence="2 3">
    <name type="scientific">Fodinibius salipaludis</name>
    <dbReference type="NCBI Taxonomy" id="2032627"/>
    <lineage>
        <taxon>Bacteria</taxon>
        <taxon>Pseudomonadati</taxon>
        <taxon>Balneolota</taxon>
        <taxon>Balneolia</taxon>
        <taxon>Balneolales</taxon>
        <taxon>Balneolaceae</taxon>
        <taxon>Fodinibius</taxon>
    </lineage>
</organism>